<dbReference type="AlphaFoldDB" id="A0A972NK41"/>
<dbReference type="InterPro" id="IPR020011">
    <property type="entry name" value="FimV_C"/>
</dbReference>
<dbReference type="InterPro" id="IPR038440">
    <property type="entry name" value="FimV_C_sf"/>
</dbReference>
<comment type="caution">
    <text evidence="2">The sequence shown here is derived from an EMBL/GenBank/DDBJ whole genome shotgun (WGS) entry which is preliminary data.</text>
</comment>
<feature type="region of interest" description="Disordered" evidence="1">
    <location>
        <begin position="204"/>
        <end position="280"/>
    </location>
</feature>
<feature type="non-terminal residue" evidence="2">
    <location>
        <position position="1"/>
    </location>
</feature>
<evidence type="ECO:0000256" key="1">
    <source>
        <dbReference type="SAM" id="MobiDB-lite"/>
    </source>
</evidence>
<evidence type="ECO:0000313" key="2">
    <source>
        <dbReference type="EMBL" id="NPT53282.1"/>
    </source>
</evidence>
<feature type="compositionally biased region" description="Basic and acidic residues" evidence="1">
    <location>
        <begin position="245"/>
        <end position="265"/>
    </location>
</feature>
<dbReference type="EMBL" id="WOEZ01000007">
    <property type="protein sequence ID" value="NPT53282.1"/>
    <property type="molecule type" value="Genomic_DNA"/>
</dbReference>
<gene>
    <name evidence="2" type="ORF">GNZ13_01290</name>
</gene>
<dbReference type="Proteomes" id="UP000655523">
    <property type="component" value="Unassembled WGS sequence"/>
</dbReference>
<feature type="compositionally biased region" description="Basic and acidic residues" evidence="1">
    <location>
        <begin position="91"/>
        <end position="105"/>
    </location>
</feature>
<dbReference type="Gene3D" id="1.20.58.2200">
    <property type="match status" value="1"/>
</dbReference>
<reference evidence="2 3" key="1">
    <citation type="submission" date="2019-11" db="EMBL/GenBank/DDBJ databases">
        <title>Metabolism of dissolved organic matter in forest soils.</title>
        <authorList>
            <person name="Cyle K.T."/>
            <person name="Wilhelm R.C."/>
            <person name="Martinez C.E."/>
        </authorList>
    </citation>
    <scope>NUCLEOTIDE SEQUENCE [LARGE SCALE GENOMIC DNA]</scope>
    <source>
        <strain evidence="2 3">5N</strain>
    </source>
</reference>
<dbReference type="RefSeq" id="WP_328807158.1">
    <property type="nucleotide sequence ID" value="NZ_WOEZ01000007.1"/>
</dbReference>
<feature type="region of interest" description="Disordered" evidence="1">
    <location>
        <begin position="1"/>
        <end position="190"/>
    </location>
</feature>
<feature type="compositionally biased region" description="Basic and acidic residues" evidence="1">
    <location>
        <begin position="113"/>
        <end position="128"/>
    </location>
</feature>
<name>A0A972NK41_9BURK</name>
<accession>A0A972NK41</accession>
<dbReference type="NCBIfam" id="TIGR03504">
    <property type="entry name" value="FimV_Cterm"/>
    <property type="match status" value="1"/>
</dbReference>
<organism evidence="2 3">
    <name type="scientific">Paraburkholderia elongata</name>
    <dbReference type="NCBI Taxonomy" id="2675747"/>
    <lineage>
        <taxon>Bacteria</taxon>
        <taxon>Pseudomonadati</taxon>
        <taxon>Pseudomonadota</taxon>
        <taxon>Betaproteobacteria</taxon>
        <taxon>Burkholderiales</taxon>
        <taxon>Burkholderiaceae</taxon>
        <taxon>Paraburkholderia</taxon>
    </lineage>
</organism>
<keyword evidence="3" id="KW-1185">Reference proteome</keyword>
<feature type="compositionally biased region" description="Polar residues" evidence="1">
    <location>
        <begin position="154"/>
        <end position="173"/>
    </location>
</feature>
<evidence type="ECO:0000313" key="3">
    <source>
        <dbReference type="Proteomes" id="UP000655523"/>
    </source>
</evidence>
<feature type="compositionally biased region" description="Basic and acidic residues" evidence="1">
    <location>
        <begin position="15"/>
        <end position="79"/>
    </location>
</feature>
<proteinExistence type="predicted"/>
<protein>
    <submittedName>
        <fullName evidence="2">Fimbrial protein FimV</fullName>
    </submittedName>
</protein>
<sequence>DVSDEAAARHTAALAEREVAERETAERETAERDAAAREVAQRVAAEREAEIRAAAEREAAEREVAEREIAERAAAERAAPETAATQQVAAERVHAERSAVDEAAREPAAAEPAAEHAAEQREVAEHQLHTALPVLDLNTPQHASHEGHAPASFESAQPNADTLTAAQSGTTSEPLPAAHHENLDGATTAASLAAAGELGADALPLTSLEPVDETFQQEVPPHRLQWDDEPAPIAATEPLAQQDTTHVEPTHQPFDESQPHPESHQQADTATPDGASEFEPAPIAQTHPALSVPTEFPRDAVDAFSSLDMPLPPRVESTDTAVSPLASLSTQPVASPETIAQQAVAPHDPDDAPHIADEISAGTAGHAAVAGLGAVGFGALKLDFDLELPPSPAQPLPAFTQADLTRIARNKLDLAAEYIDLGDLSGARVLINEVIEANDPATRTEARALLSTLAPLS</sequence>